<feature type="binding site" evidence="2">
    <location>
        <position position="97"/>
    </location>
    <ligand>
        <name>Fe cation</name>
        <dbReference type="ChEBI" id="CHEBI:24875"/>
    </ligand>
</feature>
<accession>A0A086A2Q3</accession>
<proteinExistence type="predicted"/>
<reference evidence="3 4" key="1">
    <citation type="submission" date="2014-07" db="EMBL/GenBank/DDBJ databases">
        <title>Genome of Chryseobacterium soli DSM 19298.</title>
        <authorList>
            <person name="Stropko S.J."/>
            <person name="Pipes S.E."/>
            <person name="Newman J."/>
        </authorList>
    </citation>
    <scope>NUCLEOTIDE SEQUENCE [LARGE SCALE GENOMIC DNA]</scope>
    <source>
        <strain evidence="3 4">DSM 19298</strain>
    </source>
</reference>
<dbReference type="InterPro" id="IPR036390">
    <property type="entry name" value="WH_DNA-bd_sf"/>
</dbReference>
<name>A0A086A2Q3_9FLAO</name>
<dbReference type="Gene3D" id="1.10.10.10">
    <property type="entry name" value="Winged helix-like DNA-binding domain superfamily/Winged helix DNA-binding domain"/>
    <property type="match status" value="1"/>
</dbReference>
<protein>
    <submittedName>
        <fullName evidence="3">Fur family transcriptional regulator</fullName>
    </submittedName>
</protein>
<comment type="cofactor">
    <cofactor evidence="2">
        <name>Mn(2+)</name>
        <dbReference type="ChEBI" id="CHEBI:29035"/>
    </cofactor>
    <cofactor evidence="2">
        <name>Fe(2+)</name>
        <dbReference type="ChEBI" id="CHEBI:29033"/>
    </cofactor>
    <text evidence="2">Binds 1 Mn(2+) or Fe(2+) ion per subunit.</text>
</comment>
<dbReference type="OrthoDB" id="594893at2"/>
<dbReference type="RefSeq" id="WP_034713775.1">
    <property type="nucleotide sequence ID" value="NZ_JPRH01000008.1"/>
</dbReference>
<keyword evidence="1" id="KW-0862">Zinc</keyword>
<gene>
    <name evidence="3" type="ORF">IW15_17515</name>
</gene>
<feature type="binding site" evidence="1">
    <location>
        <position position="125"/>
    </location>
    <ligand>
        <name>Zn(2+)</name>
        <dbReference type="ChEBI" id="CHEBI:29105"/>
    </ligand>
</feature>
<dbReference type="InterPro" id="IPR002481">
    <property type="entry name" value="FUR"/>
</dbReference>
<sequence length="128" mass="14445">MKQVRNTQAKTEILNLINASETALSHYTIQEKVGDLCNRVTIYRILDRLEEEGKIHKIVNVNGVVNYAKCSQCKEESHSHDHVHFNCEKCLSVICLENVVPKISLSDHFVAHTYNFVISGICPKCCGS</sequence>
<evidence type="ECO:0000256" key="2">
    <source>
        <dbReference type="PIRSR" id="PIRSR602481-2"/>
    </source>
</evidence>
<dbReference type="GO" id="GO:0003700">
    <property type="term" value="F:DNA-binding transcription factor activity"/>
    <property type="evidence" value="ECO:0007669"/>
    <property type="project" value="InterPro"/>
</dbReference>
<organism evidence="3 4">
    <name type="scientific">Chryseobacterium soli</name>
    <dbReference type="NCBI Taxonomy" id="445961"/>
    <lineage>
        <taxon>Bacteria</taxon>
        <taxon>Pseudomonadati</taxon>
        <taxon>Bacteroidota</taxon>
        <taxon>Flavobacteriia</taxon>
        <taxon>Flavobacteriales</taxon>
        <taxon>Weeksellaceae</taxon>
        <taxon>Chryseobacterium group</taxon>
        <taxon>Chryseobacterium</taxon>
    </lineage>
</organism>
<dbReference type="SUPFAM" id="SSF46785">
    <property type="entry name" value="Winged helix' DNA-binding domain"/>
    <property type="match status" value="1"/>
</dbReference>
<keyword evidence="2" id="KW-0408">Iron</keyword>
<evidence type="ECO:0000313" key="4">
    <source>
        <dbReference type="Proteomes" id="UP000028705"/>
    </source>
</evidence>
<dbReference type="AlphaFoldDB" id="A0A086A2Q3"/>
<feature type="binding site" evidence="1">
    <location>
        <position position="87"/>
    </location>
    <ligand>
        <name>Zn(2+)</name>
        <dbReference type="ChEBI" id="CHEBI:29105"/>
    </ligand>
</feature>
<dbReference type="eggNOG" id="COG0735">
    <property type="taxonomic scope" value="Bacteria"/>
</dbReference>
<feature type="binding site" evidence="1">
    <location>
        <position position="90"/>
    </location>
    <ligand>
        <name>Zn(2+)</name>
        <dbReference type="ChEBI" id="CHEBI:29105"/>
    </ligand>
</feature>
<feature type="binding site" evidence="1">
    <location>
        <position position="122"/>
    </location>
    <ligand>
        <name>Zn(2+)</name>
        <dbReference type="ChEBI" id="CHEBI:29105"/>
    </ligand>
</feature>
<dbReference type="EMBL" id="JPRH01000008">
    <property type="protein sequence ID" value="KFF10967.1"/>
    <property type="molecule type" value="Genomic_DNA"/>
</dbReference>
<dbReference type="Proteomes" id="UP000028705">
    <property type="component" value="Unassembled WGS sequence"/>
</dbReference>
<dbReference type="InterPro" id="IPR036388">
    <property type="entry name" value="WH-like_DNA-bd_sf"/>
</dbReference>
<evidence type="ECO:0000256" key="1">
    <source>
        <dbReference type="PIRSR" id="PIRSR602481-1"/>
    </source>
</evidence>
<keyword evidence="1" id="KW-0479">Metal-binding</keyword>
<keyword evidence="4" id="KW-1185">Reference proteome</keyword>
<evidence type="ECO:0000313" key="3">
    <source>
        <dbReference type="EMBL" id="KFF10967.1"/>
    </source>
</evidence>
<dbReference type="Pfam" id="PF01475">
    <property type="entry name" value="FUR"/>
    <property type="match status" value="1"/>
</dbReference>
<dbReference type="GO" id="GO:0046872">
    <property type="term" value="F:metal ion binding"/>
    <property type="evidence" value="ECO:0007669"/>
    <property type="project" value="UniProtKB-KW"/>
</dbReference>
<comment type="caution">
    <text evidence="3">The sequence shown here is derived from an EMBL/GenBank/DDBJ whole genome shotgun (WGS) entry which is preliminary data.</text>
</comment>
<comment type="cofactor">
    <cofactor evidence="1">
        <name>Zn(2+)</name>
        <dbReference type="ChEBI" id="CHEBI:29105"/>
    </cofactor>
    <text evidence="1">Binds 1 zinc ion per subunit.</text>
</comment>
<dbReference type="STRING" id="445961.IW15_17515"/>